<accession>A0A2T2NGS5</accession>
<dbReference type="Proteomes" id="UP000240883">
    <property type="component" value="Unassembled WGS sequence"/>
</dbReference>
<keyword evidence="3" id="KW-1185">Reference proteome</keyword>
<protein>
    <submittedName>
        <fullName evidence="2">Uncharacterized protein</fullName>
    </submittedName>
</protein>
<sequence length="239" mass="27231">MGIFSRKKRDSYSLSSTYSFDDGPGSPTSTPPTPPYTPISGKQPFADDFIEPYLRPYLGRSTVKNDQNAAINRVLELYHLTADDSPLDFDFNQIGLPHAEVRALRYFVRMWDPREGSERPDDEFDKIVAKCVGEPEFQEKGLRHFYKRVAERHALEQDAKAMKKMQKKRIRDGLFETASVGAVAQLLWDIKQQEKKPERLLQTYSEKIRLIYRPAEEVDDEVDGIIDGGVKPGSAGSSR</sequence>
<evidence type="ECO:0000313" key="3">
    <source>
        <dbReference type="Proteomes" id="UP000240883"/>
    </source>
</evidence>
<dbReference type="AlphaFoldDB" id="A0A2T2NGS5"/>
<dbReference type="OrthoDB" id="3693896at2759"/>
<organism evidence="2 3">
    <name type="scientific">Corynespora cassiicola Philippines</name>
    <dbReference type="NCBI Taxonomy" id="1448308"/>
    <lineage>
        <taxon>Eukaryota</taxon>
        <taxon>Fungi</taxon>
        <taxon>Dikarya</taxon>
        <taxon>Ascomycota</taxon>
        <taxon>Pezizomycotina</taxon>
        <taxon>Dothideomycetes</taxon>
        <taxon>Pleosporomycetidae</taxon>
        <taxon>Pleosporales</taxon>
        <taxon>Corynesporascaceae</taxon>
        <taxon>Corynespora</taxon>
    </lineage>
</organism>
<evidence type="ECO:0000256" key="1">
    <source>
        <dbReference type="SAM" id="MobiDB-lite"/>
    </source>
</evidence>
<reference evidence="2 3" key="1">
    <citation type="journal article" date="2018" name="Front. Microbiol.">
        <title>Genome-Wide Analysis of Corynespora cassiicola Leaf Fall Disease Putative Effectors.</title>
        <authorList>
            <person name="Lopez D."/>
            <person name="Ribeiro S."/>
            <person name="Label P."/>
            <person name="Fumanal B."/>
            <person name="Venisse J.S."/>
            <person name="Kohler A."/>
            <person name="de Oliveira R.R."/>
            <person name="Labutti K."/>
            <person name="Lipzen A."/>
            <person name="Lail K."/>
            <person name="Bauer D."/>
            <person name="Ohm R.A."/>
            <person name="Barry K.W."/>
            <person name="Spatafora J."/>
            <person name="Grigoriev I.V."/>
            <person name="Martin F.M."/>
            <person name="Pujade-Renaud V."/>
        </authorList>
    </citation>
    <scope>NUCLEOTIDE SEQUENCE [LARGE SCALE GENOMIC DNA]</scope>
    <source>
        <strain evidence="2 3">Philippines</strain>
    </source>
</reference>
<proteinExistence type="predicted"/>
<name>A0A2T2NGS5_CORCC</name>
<feature type="region of interest" description="Disordered" evidence="1">
    <location>
        <begin position="1"/>
        <end position="42"/>
    </location>
</feature>
<gene>
    <name evidence="2" type="ORF">BS50DRAFT_78660</name>
</gene>
<dbReference type="EMBL" id="KZ678138">
    <property type="protein sequence ID" value="PSN64641.1"/>
    <property type="molecule type" value="Genomic_DNA"/>
</dbReference>
<evidence type="ECO:0000313" key="2">
    <source>
        <dbReference type="EMBL" id="PSN64641.1"/>
    </source>
</evidence>